<dbReference type="Proteomes" id="UP000002640">
    <property type="component" value="Unassembled WGS sequence"/>
</dbReference>
<feature type="transmembrane region" description="Helical" evidence="1">
    <location>
        <begin position="83"/>
        <end position="103"/>
    </location>
</feature>
<dbReference type="InParanoid" id="G4ZY07"/>
<feature type="transmembrane region" description="Helical" evidence="1">
    <location>
        <begin position="12"/>
        <end position="37"/>
    </location>
</feature>
<dbReference type="AlphaFoldDB" id="G4ZY07"/>
<keyword evidence="3" id="KW-1185">Reference proteome</keyword>
<evidence type="ECO:0000313" key="2">
    <source>
        <dbReference type="EMBL" id="EGZ12667.1"/>
    </source>
</evidence>
<dbReference type="RefSeq" id="XP_009533000.1">
    <property type="nucleotide sequence ID" value="XM_009534705.1"/>
</dbReference>
<protein>
    <submittedName>
        <fullName evidence="2">Uncharacterized protein</fullName>
    </submittedName>
</protein>
<organism evidence="2 3">
    <name type="scientific">Phytophthora sojae (strain P6497)</name>
    <name type="common">Soybean stem and root rot agent</name>
    <name type="synonym">Phytophthora megasperma f. sp. glycines</name>
    <dbReference type="NCBI Taxonomy" id="1094619"/>
    <lineage>
        <taxon>Eukaryota</taxon>
        <taxon>Sar</taxon>
        <taxon>Stramenopiles</taxon>
        <taxon>Oomycota</taxon>
        <taxon>Peronosporomycetes</taxon>
        <taxon>Peronosporales</taxon>
        <taxon>Peronosporaceae</taxon>
        <taxon>Phytophthora</taxon>
    </lineage>
</organism>
<keyword evidence="1" id="KW-1133">Transmembrane helix</keyword>
<feature type="transmembrane region" description="Helical" evidence="1">
    <location>
        <begin position="244"/>
        <end position="265"/>
    </location>
</feature>
<dbReference type="KEGG" id="psoj:PHYSODRAFT_514839"/>
<reference evidence="2 3" key="1">
    <citation type="journal article" date="2006" name="Science">
        <title>Phytophthora genome sequences uncover evolutionary origins and mechanisms of pathogenesis.</title>
        <authorList>
            <person name="Tyler B.M."/>
            <person name="Tripathy S."/>
            <person name="Zhang X."/>
            <person name="Dehal P."/>
            <person name="Jiang R.H."/>
            <person name="Aerts A."/>
            <person name="Arredondo F.D."/>
            <person name="Baxter L."/>
            <person name="Bensasson D."/>
            <person name="Beynon J.L."/>
            <person name="Chapman J."/>
            <person name="Damasceno C.M."/>
            <person name="Dorrance A.E."/>
            <person name="Dou D."/>
            <person name="Dickerman A.W."/>
            <person name="Dubchak I.L."/>
            <person name="Garbelotto M."/>
            <person name="Gijzen M."/>
            <person name="Gordon S.G."/>
            <person name="Govers F."/>
            <person name="Grunwald N.J."/>
            <person name="Huang W."/>
            <person name="Ivors K.L."/>
            <person name="Jones R.W."/>
            <person name="Kamoun S."/>
            <person name="Krampis K."/>
            <person name="Lamour K.H."/>
            <person name="Lee M.K."/>
            <person name="McDonald W.H."/>
            <person name="Medina M."/>
            <person name="Meijer H.J."/>
            <person name="Nordberg E.K."/>
            <person name="Maclean D.J."/>
            <person name="Ospina-Giraldo M.D."/>
            <person name="Morris P.F."/>
            <person name="Phuntumart V."/>
            <person name="Putnam N.H."/>
            <person name="Rash S."/>
            <person name="Rose J.K."/>
            <person name="Sakihama Y."/>
            <person name="Salamov A.A."/>
            <person name="Savidor A."/>
            <person name="Scheuring C.F."/>
            <person name="Smith B.M."/>
            <person name="Sobral B.W."/>
            <person name="Terry A."/>
            <person name="Torto-Alalibo T.A."/>
            <person name="Win J."/>
            <person name="Xu Z."/>
            <person name="Zhang H."/>
            <person name="Grigoriev I.V."/>
            <person name="Rokhsar D.S."/>
            <person name="Boore J.L."/>
        </authorList>
    </citation>
    <scope>NUCLEOTIDE SEQUENCE [LARGE SCALE GENOMIC DNA]</scope>
    <source>
        <strain evidence="2 3">P6497</strain>
    </source>
</reference>
<proteinExistence type="predicted"/>
<keyword evidence="1" id="KW-0472">Membrane</keyword>
<sequence length="332" mass="37599">MIVMASVIGFPLPFALVVGIPVWFAALIICFACCFGRALKQDTQLVRELVNYVVVLICQVLLTFVYPAYLYGFMHVGPSSQKLYVILLPVIKIIAKNWISYFLDRKFDLMPQNMIFNVDVFNALYVSSSVQNSSSITTVLEMIALDAFLGCTSIWDISNLMRDIVALQHKIPHGHPLRSAKFIDVALQIVQEAPQTAALLLQHRYTFLFMAFKPRRTTDSMPTDATTRRIFPERRKFVQRTAQVLFVAEFVILVEYTEVIVPFIFCKYTTSMYYLPNRDYYAQIKALDSEGLDSMLSSVAMFGAVEFLSLLIIDCGGSLPSGMRPQLKESGR</sequence>
<accession>G4ZY07</accession>
<feature type="transmembrane region" description="Helical" evidence="1">
    <location>
        <begin position="49"/>
        <end position="71"/>
    </location>
</feature>
<name>G4ZY07_PHYSP</name>
<gene>
    <name evidence="2" type="ORF">PHYSODRAFT_514839</name>
</gene>
<dbReference type="GeneID" id="20659604"/>
<keyword evidence="1" id="KW-0812">Transmembrane</keyword>
<dbReference type="EMBL" id="JH159157">
    <property type="protein sequence ID" value="EGZ12667.1"/>
    <property type="molecule type" value="Genomic_DNA"/>
</dbReference>
<evidence type="ECO:0000256" key="1">
    <source>
        <dbReference type="SAM" id="Phobius"/>
    </source>
</evidence>
<feature type="transmembrane region" description="Helical" evidence="1">
    <location>
        <begin position="295"/>
        <end position="313"/>
    </location>
</feature>
<evidence type="ECO:0000313" key="3">
    <source>
        <dbReference type="Proteomes" id="UP000002640"/>
    </source>
</evidence>